<protein>
    <submittedName>
        <fullName evidence="1">Uncharacterized protein</fullName>
    </submittedName>
</protein>
<sequence>MENQDPDICDENRQSEEDDMESLQVLGIGLDVVDDTDGRFRFNSENSYVPRQTTVLTRCVIVDIVHGPLSTTDLAPCTLLVFDFQLDRIKNCRIIHSALITLILSAVKVRGLAPDHSLNQDPQELSTEINQGVSGNIGVDQFAQIGLSGHRDKSKKTSTIKYASAIGWTQHYPRPLVNEPSPHNCVKWSVTENPAQKDKGVPPHFRAAVLLEREDEDSEFQIDMEIEIHADLRTNLEDYRYKLFGGTAAKGHKVIHPQDPSTNRLKMYQTFLGDEDLNKISCLSLGRIAEKLFD</sequence>
<evidence type="ECO:0000313" key="2">
    <source>
        <dbReference type="Proteomes" id="UP000672032"/>
    </source>
</evidence>
<dbReference type="OrthoDB" id="5030973at2759"/>
<keyword evidence="2" id="KW-1185">Reference proteome</keyword>
<reference evidence="1" key="1">
    <citation type="submission" date="2020-10" db="EMBL/GenBank/DDBJ databases">
        <title>Genome Sequence of Monilinia vaccinii-corymbosi Sheds Light on Mummy Berry Disease Infection of Blueberry and Mating Type.</title>
        <authorList>
            <person name="Yow A.G."/>
            <person name="Zhang Y."/>
            <person name="Bansal K."/>
            <person name="Eacker S.M."/>
            <person name="Sullivan S."/>
            <person name="Liachko I."/>
            <person name="Cubeta M.A."/>
            <person name="Rollins J.A."/>
            <person name="Ashrafi H."/>
        </authorList>
    </citation>
    <scope>NUCLEOTIDE SEQUENCE</scope>
    <source>
        <strain evidence="1">RL-1</strain>
    </source>
</reference>
<accession>A0A8A3NSR4</accession>
<gene>
    <name evidence="1" type="ORF">DSL72_003247</name>
</gene>
<proteinExistence type="predicted"/>
<organism evidence="1 2">
    <name type="scientific">Monilinia vaccinii-corymbosi</name>
    <dbReference type="NCBI Taxonomy" id="61207"/>
    <lineage>
        <taxon>Eukaryota</taxon>
        <taxon>Fungi</taxon>
        <taxon>Dikarya</taxon>
        <taxon>Ascomycota</taxon>
        <taxon>Pezizomycotina</taxon>
        <taxon>Leotiomycetes</taxon>
        <taxon>Helotiales</taxon>
        <taxon>Sclerotiniaceae</taxon>
        <taxon>Monilinia</taxon>
    </lineage>
</organism>
<dbReference type="EMBL" id="CP063405">
    <property type="protein sequence ID" value="QSZ28745.1"/>
    <property type="molecule type" value="Genomic_DNA"/>
</dbReference>
<dbReference type="Proteomes" id="UP000672032">
    <property type="component" value="Chromosome 1"/>
</dbReference>
<evidence type="ECO:0000313" key="1">
    <source>
        <dbReference type="EMBL" id="QSZ28745.1"/>
    </source>
</evidence>
<dbReference type="AlphaFoldDB" id="A0A8A3NSR4"/>
<name>A0A8A3NSR4_9HELO</name>